<protein>
    <submittedName>
        <fullName evidence="1">Coenzyme PQQ synthesis protein D (PqqD)</fullName>
    </submittedName>
</protein>
<dbReference type="Proteomes" id="UP000199652">
    <property type="component" value="Unassembled WGS sequence"/>
</dbReference>
<dbReference type="EMBL" id="FNOU01000007">
    <property type="protein sequence ID" value="SDX79303.1"/>
    <property type="molecule type" value="Genomic_DNA"/>
</dbReference>
<dbReference type="RefSeq" id="WP_090244509.1">
    <property type="nucleotide sequence ID" value="NZ_FNOU01000007.1"/>
</dbReference>
<sequence>MKIKENYMLRKIAGESVVVPFGDAVLNFQGMITLNDTGAFLWQQLAQGCTLTELMEALVEEYEVDRTTAARDVEAFISKMAQENLLDAD</sequence>
<gene>
    <name evidence="1" type="ORF">SAMN04488579_107111</name>
</gene>
<name>A0A1H3EKK2_EUBBA</name>
<organism evidence="1 2">
    <name type="scientific">Eubacterium barkeri</name>
    <name type="common">Clostridium barkeri</name>
    <dbReference type="NCBI Taxonomy" id="1528"/>
    <lineage>
        <taxon>Bacteria</taxon>
        <taxon>Bacillati</taxon>
        <taxon>Bacillota</taxon>
        <taxon>Clostridia</taxon>
        <taxon>Eubacteriales</taxon>
        <taxon>Eubacteriaceae</taxon>
        <taxon>Eubacterium</taxon>
    </lineage>
</organism>
<proteinExistence type="predicted"/>
<dbReference type="AlphaFoldDB" id="A0A1H3EKK2"/>
<evidence type="ECO:0000313" key="1">
    <source>
        <dbReference type="EMBL" id="SDX79303.1"/>
    </source>
</evidence>
<keyword evidence="2" id="KW-1185">Reference proteome</keyword>
<dbReference type="OrthoDB" id="1752996at2"/>
<accession>A0A1H3EKK2</accession>
<dbReference type="STRING" id="1528.SAMN04488579_107111"/>
<reference evidence="2" key="1">
    <citation type="submission" date="2016-10" db="EMBL/GenBank/DDBJ databases">
        <authorList>
            <person name="Varghese N."/>
            <person name="Submissions S."/>
        </authorList>
    </citation>
    <scope>NUCLEOTIDE SEQUENCE [LARGE SCALE GENOMIC DNA]</scope>
    <source>
        <strain evidence="2">VPI 5359</strain>
    </source>
</reference>
<dbReference type="Gene3D" id="1.10.10.1150">
    <property type="entry name" value="Coenzyme PQQ synthesis protein D (PqqD)"/>
    <property type="match status" value="1"/>
</dbReference>
<dbReference type="InterPro" id="IPR041881">
    <property type="entry name" value="PqqD_sf"/>
</dbReference>
<dbReference type="Pfam" id="PF05402">
    <property type="entry name" value="PqqD"/>
    <property type="match status" value="1"/>
</dbReference>
<evidence type="ECO:0000313" key="2">
    <source>
        <dbReference type="Proteomes" id="UP000199652"/>
    </source>
</evidence>
<dbReference type="InterPro" id="IPR008792">
    <property type="entry name" value="PQQD"/>
</dbReference>